<proteinExistence type="predicted"/>
<comment type="caution">
    <text evidence="1">The sequence shown here is derived from an EMBL/GenBank/DDBJ whole genome shotgun (WGS) entry which is preliminary data.</text>
</comment>
<evidence type="ECO:0000313" key="1">
    <source>
        <dbReference type="EMBL" id="EYC05163.1"/>
    </source>
</evidence>
<reference evidence="2" key="1">
    <citation type="journal article" date="2015" name="Nat. Genet.">
        <title>The genome and transcriptome of the zoonotic hookworm Ancylostoma ceylanicum identify infection-specific gene families.</title>
        <authorList>
            <person name="Schwarz E.M."/>
            <person name="Hu Y."/>
            <person name="Antoshechkin I."/>
            <person name="Miller M.M."/>
            <person name="Sternberg P.W."/>
            <person name="Aroian R.V."/>
        </authorList>
    </citation>
    <scope>NUCLEOTIDE SEQUENCE</scope>
    <source>
        <strain evidence="2">HY135</strain>
    </source>
</reference>
<sequence length="75" mass="8552">MAVLLRATVLRSQTATQTLQRVTAIHKLANEEVREVGTSQDLIERSLVHKHTAPEHTNEQAVREMFRSFRIGTIE</sequence>
<evidence type="ECO:0000313" key="2">
    <source>
        <dbReference type="Proteomes" id="UP000024635"/>
    </source>
</evidence>
<organism evidence="1 2">
    <name type="scientific">Ancylostoma ceylanicum</name>
    <dbReference type="NCBI Taxonomy" id="53326"/>
    <lineage>
        <taxon>Eukaryota</taxon>
        <taxon>Metazoa</taxon>
        <taxon>Ecdysozoa</taxon>
        <taxon>Nematoda</taxon>
        <taxon>Chromadorea</taxon>
        <taxon>Rhabditida</taxon>
        <taxon>Rhabditina</taxon>
        <taxon>Rhabditomorpha</taxon>
        <taxon>Strongyloidea</taxon>
        <taxon>Ancylostomatidae</taxon>
        <taxon>Ancylostomatinae</taxon>
        <taxon>Ancylostoma</taxon>
    </lineage>
</organism>
<dbReference type="Proteomes" id="UP000024635">
    <property type="component" value="Unassembled WGS sequence"/>
</dbReference>
<dbReference type="AlphaFoldDB" id="A0A016TRX7"/>
<dbReference type="EMBL" id="JARK01001419">
    <property type="protein sequence ID" value="EYC05163.1"/>
    <property type="molecule type" value="Genomic_DNA"/>
</dbReference>
<accession>A0A016TRX7</accession>
<keyword evidence="2" id="KW-1185">Reference proteome</keyword>
<protein>
    <submittedName>
        <fullName evidence="1">Uncharacterized protein</fullName>
    </submittedName>
</protein>
<name>A0A016TRX7_9BILA</name>
<gene>
    <name evidence="1" type="primary">Acey_s0083.g1621</name>
    <name evidence="1" type="ORF">Y032_0083g1621</name>
</gene>